<dbReference type="InParanoid" id="B3MYA2"/>
<dbReference type="Pfam" id="PF00443">
    <property type="entry name" value="UCH"/>
    <property type="match status" value="1"/>
</dbReference>
<keyword evidence="8" id="KW-1185">Reference proteome</keyword>
<dbReference type="InterPro" id="IPR001394">
    <property type="entry name" value="Peptidase_C19_UCH"/>
</dbReference>
<feature type="region of interest" description="Disordered" evidence="5">
    <location>
        <begin position="443"/>
        <end position="478"/>
    </location>
</feature>
<dbReference type="SUPFAM" id="SSF54001">
    <property type="entry name" value="Cysteine proteinases"/>
    <property type="match status" value="1"/>
</dbReference>
<feature type="region of interest" description="Disordered" evidence="5">
    <location>
        <begin position="790"/>
        <end position="812"/>
    </location>
</feature>
<feature type="region of interest" description="Disordered" evidence="5">
    <location>
        <begin position="13"/>
        <end position="75"/>
    </location>
</feature>
<dbReference type="PANTHER" id="PTHR22975:SF9">
    <property type="entry name" value="ECHINUS SPLICE FORM 3"/>
    <property type="match status" value="1"/>
</dbReference>
<sequence length="1568" mass="171427">MIKFRYKRKEPTNVVGVAGPGGSPTAATTPPATVTPTKPATPVPTNAAATSPLTGGQGHGPGHGPVLGQGHASALHHHPQLSHLMANNGGGTLPRSSPRKLFLDGADKSATLTRQQSKPKSVSALAKVASSVELAVMGYNGASSGATNGGNINGNAERDRCINAVIELFQQLQTSSEPALCPEPLRRALASGPLAGRRFPLGCLGDAAECFELLLHRVHSHISQDDGDSCESAACIAHRRFAMRVIEQSVCKCGANSEQLPFTQMVHYVSASALTSQKSLALQNHQQLSFGQLLRAAGNMGDIRDCPNTCGAKIGICRALLNRPDVVSIGIVWDSERPAADQVHAVLKAVGTSLRLGDVFHQVSEQRWAQQTQHELVGIVSYYGKHYTTFFFHTKLKVWVYFDDANVKEVGPSWEGVVDKCSRGRYQPLLLLYAVPQQPSMSSTLEVSNPVTRRAVTPSPEKPSLGNTRRAITPTPLRSPVNDYQNLSVIQKNIFPGGDETDAYISRKTVEHVLSAQYQNLSVIQDKIQGQGPAVPQNGDKDGGFLNRKPIEAVLSAQLARRQHLQLQRSHSAESSSGHGSSSNGSSPPSDGLTMPEHLNQPRRRDSGNWSGDRNSASSASSTTLDNPYLYMVAKRGVVGAVPQSPTRHGLPYDPGYDSFSLSSTDSYPPKHALNPQLAKIPEAANGGPGMSHGGMTLSGDCEKLCHEADQLLEKSRLVEESHDLETALVLCNAAAGRARAAMDAPYSNPHTMTFARMKHNTCVMRARSLHRRILVEKGAETEAMPELKHMREGSTSSVVKHVRQNSKDRTLEKEQLFQQQQQQLQQQQQQQSIPASIEIYATLPKRKSPLKALATASAVCDDNAIEYEQEKPVAAKPERESRSLFGRKDKDKDKEKEKRSRSEDRNKLTREFSLTETLLVNAKDTLKKHKEDKDEKKEKDKSGKKQHKIRRKLLMGGLIRRKNRSMPDLTEAVDDVANSNMSMNHHHAHHYPNQTPASLLGSSVDDSAVGLGKHGVSMSGYISEGHFDCSTSAGSSGASGSNPNPNLERSKLMRKSFHGSGRQLTMVPKVAPPPPMRTSSTLTPQQQQQQFHHEANLSNLSAMSSNTSISEDSCQTIITTCAQVHSEQSPLKDMQMLGAGDELPLPLPPMELPPYPSPPHSVCHSRQASEDFPPPPPPELDLEPLNQQLSQLQALEAASKQQRQQLDSLEGTTSILAQLQQRQHLLKMRKDSTQAPQDPNWLKQANDLRAMQRKLEASSPSSVRDLANRFEQTSIRSYASQELLSQPNPSGGQQVGPQLRTQMNGLPSSKLDVDEVDCMPASRSATLPHHQLLPKPKYEMSQSQIAEEIREVELLNTMVQQTLNQNQGPVPGQKRVKKKSVSFCDQVILVATAGNEEDDDFIPNPILERVLRTAQHPNEKVTAQMIQQQQQNILRLQTEAQPRQQQQQQQQLQQQQQMQQQQQQMKKKVSFEPGTKGEADCLPPPPPPPQKNGLPETGGGSGGPSGVAPGLSSGATTAIPTRVYNNAIVKASAKAVECNLCRKRHVIAPAVYCTNCDYYLQMLNQRR</sequence>
<comment type="similarity">
    <text evidence="1">Belongs to the peptidase C19 family.</text>
</comment>
<dbReference type="InterPro" id="IPR052398">
    <property type="entry name" value="Ubiquitin_hydrolase_53/54"/>
</dbReference>
<organism evidence="7 8">
    <name type="scientific">Drosophila ananassae</name>
    <name type="common">Fruit fly</name>
    <dbReference type="NCBI Taxonomy" id="7217"/>
    <lineage>
        <taxon>Eukaryota</taxon>
        <taxon>Metazoa</taxon>
        <taxon>Ecdysozoa</taxon>
        <taxon>Arthropoda</taxon>
        <taxon>Hexapoda</taxon>
        <taxon>Insecta</taxon>
        <taxon>Pterygota</taxon>
        <taxon>Neoptera</taxon>
        <taxon>Endopterygota</taxon>
        <taxon>Diptera</taxon>
        <taxon>Brachycera</taxon>
        <taxon>Muscomorpha</taxon>
        <taxon>Ephydroidea</taxon>
        <taxon>Drosophilidae</taxon>
        <taxon>Drosophila</taxon>
        <taxon>Sophophora</taxon>
    </lineage>
</organism>
<dbReference type="GO" id="GO:0004843">
    <property type="term" value="F:cysteine-type deubiquitinase activity"/>
    <property type="evidence" value="ECO:0007669"/>
    <property type="project" value="InterPro"/>
</dbReference>
<feature type="region of interest" description="Disordered" evidence="5">
    <location>
        <begin position="562"/>
        <end position="623"/>
    </location>
</feature>
<evidence type="ECO:0000313" key="7">
    <source>
        <dbReference type="EMBL" id="EDV32596.2"/>
    </source>
</evidence>
<feature type="region of interest" description="Disordered" evidence="5">
    <location>
        <begin position="1061"/>
        <end position="1082"/>
    </location>
</feature>
<feature type="compositionally biased region" description="Gly residues" evidence="5">
    <location>
        <begin position="55"/>
        <end position="67"/>
    </location>
</feature>
<feature type="compositionally biased region" description="Gly residues" evidence="5">
    <location>
        <begin position="1497"/>
        <end position="1506"/>
    </location>
</feature>
<dbReference type="HOGENOM" id="CLU_001341_0_0_1"/>
<dbReference type="STRING" id="7217.B3MYA2"/>
<dbReference type="Gene3D" id="3.90.70.10">
    <property type="entry name" value="Cysteine proteinases"/>
    <property type="match status" value="1"/>
</dbReference>
<keyword evidence="4" id="KW-0175">Coiled coil</keyword>
<gene>
    <name evidence="7" type="primary">Dana\GF22096</name>
    <name evidence="7" type="synonym">dana_GLEANR_6082</name>
    <name evidence="7" type="ORF">GF22096</name>
</gene>
<dbReference type="eggNOG" id="KOG1887">
    <property type="taxonomic scope" value="Eukaryota"/>
</dbReference>
<evidence type="ECO:0000313" key="8">
    <source>
        <dbReference type="Proteomes" id="UP000007801"/>
    </source>
</evidence>
<reference evidence="7 8" key="1">
    <citation type="journal article" date="2007" name="Nature">
        <title>Evolution of genes and genomes on the Drosophila phylogeny.</title>
        <authorList>
            <consortium name="Drosophila 12 Genomes Consortium"/>
            <person name="Clark A.G."/>
            <person name="Eisen M.B."/>
            <person name="Smith D.R."/>
            <person name="Bergman C.M."/>
            <person name="Oliver B."/>
            <person name="Markow T.A."/>
            <person name="Kaufman T.C."/>
            <person name="Kellis M."/>
            <person name="Gelbart W."/>
            <person name="Iyer V.N."/>
            <person name="Pollard D.A."/>
            <person name="Sackton T.B."/>
            <person name="Larracuente A.M."/>
            <person name="Singh N.D."/>
            <person name="Abad J.P."/>
            <person name="Abt D.N."/>
            <person name="Adryan B."/>
            <person name="Aguade M."/>
            <person name="Akashi H."/>
            <person name="Anderson W.W."/>
            <person name="Aquadro C.F."/>
            <person name="Ardell D.H."/>
            <person name="Arguello R."/>
            <person name="Artieri C.G."/>
            <person name="Barbash D.A."/>
            <person name="Barker D."/>
            <person name="Barsanti P."/>
            <person name="Batterham P."/>
            <person name="Batzoglou S."/>
            <person name="Begun D."/>
            <person name="Bhutkar A."/>
            <person name="Blanco E."/>
            <person name="Bosak S.A."/>
            <person name="Bradley R.K."/>
            <person name="Brand A.D."/>
            <person name="Brent M.R."/>
            <person name="Brooks A.N."/>
            <person name="Brown R.H."/>
            <person name="Butlin R.K."/>
            <person name="Caggese C."/>
            <person name="Calvi B.R."/>
            <person name="Bernardo de Carvalho A."/>
            <person name="Caspi A."/>
            <person name="Castrezana S."/>
            <person name="Celniker S.E."/>
            <person name="Chang J.L."/>
            <person name="Chapple C."/>
            <person name="Chatterji S."/>
            <person name="Chinwalla A."/>
            <person name="Civetta A."/>
            <person name="Clifton S.W."/>
            <person name="Comeron J.M."/>
            <person name="Costello J.C."/>
            <person name="Coyne J.A."/>
            <person name="Daub J."/>
            <person name="David R.G."/>
            <person name="Delcher A.L."/>
            <person name="Delehaunty K."/>
            <person name="Do C.B."/>
            <person name="Ebling H."/>
            <person name="Edwards K."/>
            <person name="Eickbush T."/>
            <person name="Evans J.D."/>
            <person name="Filipski A."/>
            <person name="Findeiss S."/>
            <person name="Freyhult E."/>
            <person name="Fulton L."/>
            <person name="Fulton R."/>
            <person name="Garcia A.C."/>
            <person name="Gardiner A."/>
            <person name="Garfield D.A."/>
            <person name="Garvin B.E."/>
            <person name="Gibson G."/>
            <person name="Gilbert D."/>
            <person name="Gnerre S."/>
            <person name="Godfrey J."/>
            <person name="Good R."/>
            <person name="Gotea V."/>
            <person name="Gravely B."/>
            <person name="Greenberg A.J."/>
            <person name="Griffiths-Jones S."/>
            <person name="Gross S."/>
            <person name="Guigo R."/>
            <person name="Gustafson E.A."/>
            <person name="Haerty W."/>
            <person name="Hahn M.W."/>
            <person name="Halligan D.L."/>
            <person name="Halpern A.L."/>
            <person name="Halter G.M."/>
            <person name="Han M.V."/>
            <person name="Heger A."/>
            <person name="Hillier L."/>
            <person name="Hinrichs A.S."/>
            <person name="Holmes I."/>
            <person name="Hoskins R.A."/>
            <person name="Hubisz M.J."/>
            <person name="Hultmark D."/>
            <person name="Huntley M.A."/>
            <person name="Jaffe D.B."/>
            <person name="Jagadeeshan S."/>
            <person name="Jeck W.R."/>
            <person name="Johnson J."/>
            <person name="Jones C.D."/>
            <person name="Jordan W.C."/>
            <person name="Karpen G.H."/>
            <person name="Kataoka E."/>
            <person name="Keightley P.D."/>
            <person name="Kheradpour P."/>
            <person name="Kirkness E.F."/>
            <person name="Koerich L.B."/>
            <person name="Kristiansen K."/>
            <person name="Kudrna D."/>
            <person name="Kulathinal R.J."/>
            <person name="Kumar S."/>
            <person name="Kwok R."/>
            <person name="Lander E."/>
            <person name="Langley C.H."/>
            <person name="Lapoint R."/>
            <person name="Lazzaro B.P."/>
            <person name="Lee S.J."/>
            <person name="Levesque L."/>
            <person name="Li R."/>
            <person name="Lin C.F."/>
            <person name="Lin M.F."/>
            <person name="Lindblad-Toh K."/>
            <person name="Llopart A."/>
            <person name="Long M."/>
            <person name="Low L."/>
            <person name="Lozovsky E."/>
            <person name="Lu J."/>
            <person name="Luo M."/>
            <person name="Machado C.A."/>
            <person name="Makalowski W."/>
            <person name="Marzo M."/>
            <person name="Matsuda M."/>
            <person name="Matzkin L."/>
            <person name="McAllister B."/>
            <person name="McBride C.S."/>
            <person name="McKernan B."/>
            <person name="McKernan K."/>
            <person name="Mendez-Lago M."/>
            <person name="Minx P."/>
            <person name="Mollenhauer M.U."/>
            <person name="Montooth K."/>
            <person name="Mount S.M."/>
            <person name="Mu X."/>
            <person name="Myers E."/>
            <person name="Negre B."/>
            <person name="Newfeld S."/>
            <person name="Nielsen R."/>
            <person name="Noor M.A."/>
            <person name="O'Grady P."/>
            <person name="Pachter L."/>
            <person name="Papaceit M."/>
            <person name="Parisi M.J."/>
            <person name="Parisi M."/>
            <person name="Parts L."/>
            <person name="Pedersen J.S."/>
            <person name="Pesole G."/>
            <person name="Phillippy A.M."/>
            <person name="Ponting C.P."/>
            <person name="Pop M."/>
            <person name="Porcelli D."/>
            <person name="Powell J.R."/>
            <person name="Prohaska S."/>
            <person name="Pruitt K."/>
            <person name="Puig M."/>
            <person name="Quesneville H."/>
            <person name="Ram K.R."/>
            <person name="Rand D."/>
            <person name="Rasmussen M.D."/>
            <person name="Reed L.K."/>
            <person name="Reenan R."/>
            <person name="Reily A."/>
            <person name="Remington K.A."/>
            <person name="Rieger T.T."/>
            <person name="Ritchie M.G."/>
            <person name="Robin C."/>
            <person name="Rogers Y.H."/>
            <person name="Rohde C."/>
            <person name="Rozas J."/>
            <person name="Rubenfield M.J."/>
            <person name="Ruiz A."/>
            <person name="Russo S."/>
            <person name="Salzberg S.L."/>
            <person name="Sanchez-Gracia A."/>
            <person name="Saranga D.J."/>
            <person name="Sato H."/>
            <person name="Schaeffer S.W."/>
            <person name="Schatz M.C."/>
            <person name="Schlenke T."/>
            <person name="Schwartz R."/>
            <person name="Segarra C."/>
            <person name="Singh R.S."/>
            <person name="Sirot L."/>
            <person name="Sirota M."/>
            <person name="Sisneros N.B."/>
            <person name="Smith C.D."/>
            <person name="Smith T.F."/>
            <person name="Spieth J."/>
            <person name="Stage D.E."/>
            <person name="Stark A."/>
            <person name="Stephan W."/>
            <person name="Strausberg R.L."/>
            <person name="Strempel S."/>
            <person name="Sturgill D."/>
            <person name="Sutton G."/>
            <person name="Sutton G.G."/>
            <person name="Tao W."/>
            <person name="Teichmann S."/>
            <person name="Tobari Y.N."/>
            <person name="Tomimura Y."/>
            <person name="Tsolas J.M."/>
            <person name="Valente V.L."/>
            <person name="Venter E."/>
            <person name="Venter J.C."/>
            <person name="Vicario S."/>
            <person name="Vieira F.G."/>
            <person name="Vilella A.J."/>
            <person name="Villasante A."/>
            <person name="Walenz B."/>
            <person name="Wang J."/>
            <person name="Wasserman M."/>
            <person name="Watts T."/>
            <person name="Wilson D."/>
            <person name="Wilson R.K."/>
            <person name="Wing R.A."/>
            <person name="Wolfner M.F."/>
            <person name="Wong A."/>
            <person name="Wong G.K."/>
            <person name="Wu C.I."/>
            <person name="Wu G."/>
            <person name="Yamamoto D."/>
            <person name="Yang H.P."/>
            <person name="Yang S.P."/>
            <person name="Yorke J.A."/>
            <person name="Yoshida K."/>
            <person name="Zdobnov E."/>
            <person name="Zhang P."/>
            <person name="Zhang Y."/>
            <person name="Zimin A.V."/>
            <person name="Baldwin J."/>
            <person name="Abdouelleil A."/>
            <person name="Abdulkadir J."/>
            <person name="Abebe A."/>
            <person name="Abera B."/>
            <person name="Abreu J."/>
            <person name="Acer S.C."/>
            <person name="Aftuck L."/>
            <person name="Alexander A."/>
            <person name="An P."/>
            <person name="Anderson E."/>
            <person name="Anderson S."/>
            <person name="Arachi H."/>
            <person name="Azer M."/>
            <person name="Bachantsang P."/>
            <person name="Barry A."/>
            <person name="Bayul T."/>
            <person name="Berlin A."/>
            <person name="Bessette D."/>
            <person name="Bloom T."/>
            <person name="Blye J."/>
            <person name="Boguslavskiy L."/>
            <person name="Bonnet C."/>
            <person name="Boukhgalter B."/>
            <person name="Bourzgui I."/>
            <person name="Brown A."/>
            <person name="Cahill P."/>
            <person name="Channer S."/>
            <person name="Cheshatsang Y."/>
            <person name="Chuda L."/>
            <person name="Citroen M."/>
            <person name="Collymore A."/>
            <person name="Cooke P."/>
            <person name="Costello M."/>
            <person name="D'Aco K."/>
            <person name="Daza R."/>
            <person name="De Haan G."/>
            <person name="DeGray S."/>
            <person name="DeMaso C."/>
            <person name="Dhargay N."/>
            <person name="Dooley K."/>
            <person name="Dooley E."/>
            <person name="Doricent M."/>
            <person name="Dorje P."/>
            <person name="Dorjee K."/>
            <person name="Dupes A."/>
            <person name="Elong R."/>
            <person name="Falk J."/>
            <person name="Farina A."/>
            <person name="Faro S."/>
            <person name="Ferguson D."/>
            <person name="Fisher S."/>
            <person name="Foley C.D."/>
            <person name="Franke A."/>
            <person name="Friedrich D."/>
            <person name="Gadbois L."/>
            <person name="Gearin G."/>
            <person name="Gearin C.R."/>
            <person name="Giannoukos G."/>
            <person name="Goode T."/>
            <person name="Graham J."/>
            <person name="Grandbois E."/>
            <person name="Grewal S."/>
            <person name="Gyaltsen K."/>
            <person name="Hafez N."/>
            <person name="Hagos B."/>
            <person name="Hall J."/>
            <person name="Henson C."/>
            <person name="Hollinger A."/>
            <person name="Honan T."/>
            <person name="Huard M.D."/>
            <person name="Hughes L."/>
            <person name="Hurhula B."/>
            <person name="Husby M.E."/>
            <person name="Kamat A."/>
            <person name="Kanga B."/>
            <person name="Kashin S."/>
            <person name="Khazanovich D."/>
            <person name="Kisner P."/>
            <person name="Lance K."/>
            <person name="Lara M."/>
            <person name="Lee W."/>
            <person name="Lennon N."/>
            <person name="Letendre F."/>
            <person name="LeVine R."/>
            <person name="Lipovsky A."/>
            <person name="Liu X."/>
            <person name="Liu J."/>
            <person name="Liu S."/>
            <person name="Lokyitsang T."/>
            <person name="Lokyitsang Y."/>
            <person name="Lubonja R."/>
            <person name="Lui A."/>
            <person name="MacDonald P."/>
            <person name="Magnisalis V."/>
            <person name="Maru K."/>
            <person name="Matthews C."/>
            <person name="McCusker W."/>
            <person name="McDonough S."/>
            <person name="Mehta T."/>
            <person name="Meldrim J."/>
            <person name="Meneus L."/>
            <person name="Mihai O."/>
            <person name="Mihalev A."/>
            <person name="Mihova T."/>
            <person name="Mittelman R."/>
            <person name="Mlenga V."/>
            <person name="Montmayeur A."/>
            <person name="Mulrain L."/>
            <person name="Navidi A."/>
            <person name="Naylor J."/>
            <person name="Negash T."/>
            <person name="Nguyen T."/>
            <person name="Nguyen N."/>
            <person name="Nicol R."/>
            <person name="Norbu C."/>
            <person name="Norbu N."/>
            <person name="Novod N."/>
            <person name="O'Neill B."/>
            <person name="Osman S."/>
            <person name="Markiewicz E."/>
            <person name="Oyono O.L."/>
            <person name="Patti C."/>
            <person name="Phunkhang P."/>
            <person name="Pierre F."/>
            <person name="Priest M."/>
            <person name="Raghuraman S."/>
            <person name="Rege F."/>
            <person name="Reyes R."/>
            <person name="Rise C."/>
            <person name="Rogov P."/>
            <person name="Ross K."/>
            <person name="Ryan E."/>
            <person name="Settipalli S."/>
            <person name="Shea T."/>
            <person name="Sherpa N."/>
            <person name="Shi L."/>
            <person name="Shih D."/>
            <person name="Sparrow T."/>
            <person name="Spaulding J."/>
            <person name="Stalker J."/>
            <person name="Stange-Thomann N."/>
            <person name="Stavropoulos S."/>
            <person name="Stone C."/>
            <person name="Strader C."/>
            <person name="Tesfaye S."/>
            <person name="Thomson T."/>
            <person name="Thoulutsang Y."/>
            <person name="Thoulutsang D."/>
            <person name="Topham K."/>
            <person name="Topping I."/>
            <person name="Tsamla T."/>
            <person name="Vassiliev H."/>
            <person name="Vo A."/>
            <person name="Wangchuk T."/>
            <person name="Wangdi T."/>
            <person name="Weiand M."/>
            <person name="Wilkinson J."/>
            <person name="Wilson A."/>
            <person name="Yadav S."/>
            <person name="Young G."/>
            <person name="Yu Q."/>
            <person name="Zembek L."/>
            <person name="Zhong D."/>
            <person name="Zimmer A."/>
            <person name="Zwirko Z."/>
            <person name="Jaffe D.B."/>
            <person name="Alvarez P."/>
            <person name="Brockman W."/>
            <person name="Butler J."/>
            <person name="Chin C."/>
            <person name="Gnerre S."/>
            <person name="Grabherr M."/>
            <person name="Kleber M."/>
            <person name="Mauceli E."/>
            <person name="MacCallum I."/>
        </authorList>
    </citation>
    <scope>NUCLEOTIDE SEQUENCE [LARGE SCALE GENOMIC DNA]</scope>
    <source>
        <strain evidence="8">Tucson 14024-0371.13</strain>
    </source>
</reference>
<dbReference type="PROSITE" id="PS50235">
    <property type="entry name" value="USP_3"/>
    <property type="match status" value="1"/>
</dbReference>
<evidence type="ECO:0000256" key="3">
    <source>
        <dbReference type="ARBA" id="ARBA00022801"/>
    </source>
</evidence>
<dbReference type="CDD" id="cd02257">
    <property type="entry name" value="Peptidase_C19"/>
    <property type="match status" value="1"/>
</dbReference>
<feature type="compositionally biased region" description="Low complexity" evidence="5">
    <location>
        <begin position="23"/>
        <end position="54"/>
    </location>
</feature>
<proteinExistence type="inferred from homology"/>
<name>B3MYA2_DROAN</name>
<dbReference type="OrthoDB" id="205782at2759"/>
<feature type="compositionally biased region" description="Low complexity" evidence="5">
    <location>
        <begin position="562"/>
        <end position="590"/>
    </location>
</feature>
<protein>
    <recommendedName>
        <fullName evidence="6">USP domain-containing protein</fullName>
    </recommendedName>
</protein>
<dbReference type="FunCoup" id="B3MYA2">
    <property type="interactions" value="2"/>
</dbReference>
<feature type="region of interest" description="Disordered" evidence="5">
    <location>
        <begin position="924"/>
        <end position="951"/>
    </location>
</feature>
<evidence type="ECO:0000256" key="2">
    <source>
        <dbReference type="ARBA" id="ARBA00022786"/>
    </source>
</evidence>
<evidence type="ECO:0000256" key="1">
    <source>
        <dbReference type="ARBA" id="ARBA00009085"/>
    </source>
</evidence>
<keyword evidence="3" id="KW-0378">Hydrolase</keyword>
<feature type="region of interest" description="Disordered" evidence="5">
    <location>
        <begin position="82"/>
        <end position="101"/>
    </location>
</feature>
<feature type="region of interest" description="Disordered" evidence="5">
    <location>
        <begin position="871"/>
        <end position="909"/>
    </location>
</feature>
<accession>B3MYA2</accession>
<dbReference type="PANTHER" id="PTHR22975">
    <property type="entry name" value="UBIQUITIN SPECIFIC PROTEINASE"/>
    <property type="match status" value="1"/>
</dbReference>
<dbReference type="Proteomes" id="UP000007801">
    <property type="component" value="Unassembled WGS sequence"/>
</dbReference>
<dbReference type="EMBL" id="CH902632">
    <property type="protein sequence ID" value="EDV32596.2"/>
    <property type="molecule type" value="Genomic_DNA"/>
</dbReference>
<keyword evidence="2" id="KW-0833">Ubl conjugation pathway</keyword>
<feature type="region of interest" description="Disordered" evidence="5">
    <location>
        <begin position="1459"/>
        <end position="1514"/>
    </location>
</feature>
<evidence type="ECO:0000256" key="4">
    <source>
        <dbReference type="SAM" id="Coils"/>
    </source>
</evidence>
<dbReference type="FunFam" id="3.90.70.10:FF:000041">
    <property type="entry name" value="Inactive ubiquitin carboxyl-terminal hydrolase 53"/>
    <property type="match status" value="1"/>
</dbReference>
<feature type="domain" description="USP" evidence="6">
    <location>
        <begin position="144"/>
        <end position="436"/>
    </location>
</feature>
<evidence type="ECO:0000256" key="5">
    <source>
        <dbReference type="SAM" id="MobiDB-lite"/>
    </source>
</evidence>
<evidence type="ECO:0000259" key="6">
    <source>
        <dbReference type="PROSITE" id="PS50235"/>
    </source>
</evidence>
<feature type="region of interest" description="Disordered" evidence="5">
    <location>
        <begin position="1155"/>
        <end position="1184"/>
    </location>
</feature>
<feature type="coiled-coil region" evidence="4">
    <location>
        <begin position="1186"/>
        <end position="1213"/>
    </location>
</feature>
<feature type="compositionally biased region" description="Basic and acidic residues" evidence="5">
    <location>
        <begin position="930"/>
        <end position="944"/>
    </location>
</feature>
<dbReference type="InterPro" id="IPR028889">
    <property type="entry name" value="USP"/>
</dbReference>
<dbReference type="GO" id="GO:0016579">
    <property type="term" value="P:protein deubiquitination"/>
    <property type="evidence" value="ECO:0007669"/>
    <property type="project" value="InterPro"/>
</dbReference>
<dbReference type="InterPro" id="IPR038765">
    <property type="entry name" value="Papain-like_cys_pep_sf"/>
</dbReference>